<dbReference type="EMBL" id="JAANXD010000002">
    <property type="protein sequence ID" value="MBS1257034.1"/>
    <property type="molecule type" value="Genomic_DNA"/>
</dbReference>
<evidence type="ECO:0000313" key="1">
    <source>
        <dbReference type="EMBL" id="MBS1257034.1"/>
    </source>
</evidence>
<accession>A0A941VZJ7</accession>
<dbReference type="Gene3D" id="3.40.50.10610">
    <property type="entry name" value="ABC-type transport auxiliary lipoprotein component"/>
    <property type="match status" value="1"/>
</dbReference>
<dbReference type="AlphaFoldDB" id="A0A941VZJ7"/>
<sequence length="199" mass="22102">MKKYAILFLFLSGCATIGKTLEVDVNNDFPHNEVQKIAIVAFETSLAEEGTTGIVFKSSSVENVKTVFTGIMARELRKWERFAILEGKTLEKELESKNLGEDDFLKTENYSSLGRSIGVDAIIVGEVERYGYSYTKVPLSRVILSQTFAVSFKAKCIDVITNETIWTADIEGTSKDDNERVIASVLITEAVNTLKAKLN</sequence>
<evidence type="ECO:0008006" key="3">
    <source>
        <dbReference type="Google" id="ProtNLM"/>
    </source>
</evidence>
<name>A0A941VZJ7_9BACT</name>
<organism evidence="1 2">
    <name type="scientific">Candidatus Scalindua arabica</name>
    <dbReference type="NCBI Taxonomy" id="1127984"/>
    <lineage>
        <taxon>Bacteria</taxon>
        <taxon>Pseudomonadati</taxon>
        <taxon>Planctomycetota</taxon>
        <taxon>Candidatus Brocadiia</taxon>
        <taxon>Candidatus Brocadiales</taxon>
        <taxon>Candidatus Scalinduaceae</taxon>
        <taxon>Candidatus Scalindua</taxon>
    </lineage>
</organism>
<gene>
    <name evidence="1" type="ORF">MAG551_00069</name>
</gene>
<dbReference type="InterPro" id="IPR008517">
    <property type="entry name" value="GNA1162-like"/>
</dbReference>
<dbReference type="Pfam" id="PF05643">
    <property type="entry name" value="GNA1162-like"/>
    <property type="match status" value="1"/>
</dbReference>
<proteinExistence type="predicted"/>
<comment type="caution">
    <text evidence="1">The sequence shown here is derived from an EMBL/GenBank/DDBJ whole genome shotgun (WGS) entry which is preliminary data.</text>
</comment>
<dbReference type="Proteomes" id="UP000722750">
    <property type="component" value="Unassembled WGS sequence"/>
</dbReference>
<reference evidence="1" key="1">
    <citation type="journal article" date="2021" name="ISME J.">
        <title>Fine-scale metabolic discontinuity in a stratified prokaryote microbiome of a Red Sea deep halocline.</title>
        <authorList>
            <person name="Michoud G."/>
            <person name="Ngugi D.K."/>
            <person name="Barozzi A."/>
            <person name="Merlino G."/>
            <person name="Calleja M.L."/>
            <person name="Delgado-Huertas A."/>
            <person name="Moran X.A.G."/>
            <person name="Daffonchio D."/>
        </authorList>
    </citation>
    <scope>NUCLEOTIDE SEQUENCE</scope>
    <source>
        <strain evidence="1">SuakinDeep_MAG55_1</strain>
    </source>
</reference>
<evidence type="ECO:0000313" key="2">
    <source>
        <dbReference type="Proteomes" id="UP000722750"/>
    </source>
</evidence>
<protein>
    <recommendedName>
        <fullName evidence="3">Curli production assembly/transport component CsgG</fullName>
    </recommendedName>
</protein>